<organism evidence="3 4">
    <name type="scientific">Paratrimastix pyriformis</name>
    <dbReference type="NCBI Taxonomy" id="342808"/>
    <lineage>
        <taxon>Eukaryota</taxon>
        <taxon>Metamonada</taxon>
        <taxon>Preaxostyla</taxon>
        <taxon>Paratrimastigidae</taxon>
        <taxon>Paratrimastix</taxon>
    </lineage>
</organism>
<evidence type="ECO:0000256" key="1">
    <source>
        <dbReference type="SAM" id="Coils"/>
    </source>
</evidence>
<dbReference type="PANTHER" id="PTHR34415">
    <property type="entry name" value="INTEGRASE CATALYTIC DOMAIN-CONTAINING PROTEIN"/>
    <property type="match status" value="1"/>
</dbReference>
<dbReference type="Pfam" id="PF25273">
    <property type="entry name" value="DUF7869"/>
    <property type="match status" value="1"/>
</dbReference>
<name>A0ABQ8UBZ3_9EUKA</name>
<dbReference type="Proteomes" id="UP001141327">
    <property type="component" value="Unassembled WGS sequence"/>
</dbReference>
<dbReference type="PANTHER" id="PTHR34415:SF1">
    <property type="entry name" value="INTEGRASE CATALYTIC DOMAIN-CONTAINING PROTEIN"/>
    <property type="match status" value="1"/>
</dbReference>
<comment type="caution">
    <text evidence="3">The sequence shown here is derived from an EMBL/GenBank/DDBJ whole genome shotgun (WGS) entry which is preliminary data.</text>
</comment>
<gene>
    <name evidence="3" type="ORF">PAPYR_10301</name>
</gene>
<feature type="coiled-coil region" evidence="1">
    <location>
        <begin position="145"/>
        <end position="172"/>
    </location>
</feature>
<evidence type="ECO:0000313" key="4">
    <source>
        <dbReference type="Proteomes" id="UP001141327"/>
    </source>
</evidence>
<evidence type="ECO:0000259" key="2">
    <source>
        <dbReference type="Pfam" id="PF25273"/>
    </source>
</evidence>
<dbReference type="EMBL" id="JAPMOS010000129">
    <property type="protein sequence ID" value="KAJ4454895.1"/>
    <property type="molecule type" value="Genomic_DNA"/>
</dbReference>
<reference evidence="3" key="1">
    <citation type="journal article" date="2022" name="bioRxiv">
        <title>Genomics of Preaxostyla Flagellates Illuminates Evolutionary Transitions and the Path Towards Mitochondrial Loss.</title>
        <authorList>
            <person name="Novak L.V.F."/>
            <person name="Treitli S.C."/>
            <person name="Pyrih J."/>
            <person name="Halakuc P."/>
            <person name="Pipaliya S.V."/>
            <person name="Vacek V."/>
            <person name="Brzon O."/>
            <person name="Soukal P."/>
            <person name="Eme L."/>
            <person name="Dacks J.B."/>
            <person name="Karnkowska A."/>
            <person name="Elias M."/>
            <person name="Hampl V."/>
        </authorList>
    </citation>
    <scope>NUCLEOTIDE SEQUENCE</scope>
    <source>
        <strain evidence="3">RCP-MX</strain>
    </source>
</reference>
<feature type="domain" description="DUF7869" evidence="2">
    <location>
        <begin position="234"/>
        <end position="352"/>
    </location>
</feature>
<accession>A0ABQ8UBZ3</accession>
<keyword evidence="1" id="KW-0175">Coiled coil</keyword>
<proteinExistence type="predicted"/>
<dbReference type="InterPro" id="IPR057191">
    <property type="entry name" value="DUF7869"/>
</dbReference>
<protein>
    <submittedName>
        <fullName evidence="3">Chaperonin: PROVISIONAL</fullName>
    </submittedName>
</protein>
<sequence>MERVWMVSWGMHLRAVRTHQQPSRFLDYGNTGQLSDARRAVARAKCEAVLNYADAHVIPSGKDPDVHYYESLRSLHRDYQADHAPDLRVSWSFFRCTIRLARPKYRSRPSYTDVCARCVDLREQIGAAELKRNDPRLTEKEAVKVDAKLEELRKAQTEHHELARTLREEYKNRRETTDAQTIALDADFKMDLCMPRPPAVTQAFFFESKLMVYTFGIVRWVKESEAAPIKREPTFYLYPEHQAGHKGANHTLSLLDSYLEPFKNKGFAVDVQADNCTSQNKCNTIIWYWLYAMSLGWFTEVRLHYLLVGHTKFSCDSAFGGLSHLVRAHSTGAEGIITPNDIADLVNKKHEQEHAGARAVLPEAGVFKDWTRFLAGRYAKLCGISTFREVCFHADSTCVSCRTVAGLEVTRDLRPRKEKPCESGLAILSPLAFTPQKYKQLTEVVNMLPTEASKLRWMELIRKPFADATSEGRPSGAECANGLRDDACEGRSAGEGHHFVITVFTSTISQFTLSPSHSFIPPTRAQGPPTLVAHRPVLTAQETSPMYQVNRVWQTGQRTSARYANDLNSASSTLHNVQWQGRWSLGGCWKCSMSSSDSGSSR</sequence>
<evidence type="ECO:0000313" key="3">
    <source>
        <dbReference type="EMBL" id="KAJ4454895.1"/>
    </source>
</evidence>
<keyword evidence="4" id="KW-1185">Reference proteome</keyword>